<evidence type="ECO:0000256" key="1">
    <source>
        <dbReference type="SAM" id="MobiDB-lite"/>
    </source>
</evidence>
<feature type="domain" description="ATPase AAA-type core" evidence="2">
    <location>
        <begin position="239"/>
        <end position="274"/>
    </location>
</feature>
<keyword evidence="4" id="KW-0132">Cell division</keyword>
<keyword evidence="4" id="KW-0131">Cell cycle</keyword>
<protein>
    <submittedName>
        <fullName evidence="4">LOW QUALITY PROTEIN: cell division control protein 48 homolog C</fullName>
    </submittedName>
</protein>
<sequence>RNLNTPLHTHHNPIFVFGTLLPLFPRNPSLKNFEMGKRGSSSGSVPIRGFTKLVIESRNKGLTVEEIVDDLRSKNRECVRLRRQILMIKVKQIINSLSEEEDDEIEGSRKKQRRDDSEQRNSDLCISASSPHSSASSPGYVLTSDDNMQFDITNDGLRVSYSNKSKTPYAFNFPTETMKIQAMSSEDGSKGCDVEVKGPTFKDLGGLKGVLDELMFDVKLPFLCPDVTQAICMQPISGLLLYGPSGCGKSTLAYAIANETGVPFYMRSASELVSGVSGMIA</sequence>
<feature type="non-terminal residue" evidence="4">
    <location>
        <position position="1"/>
    </location>
</feature>
<dbReference type="InterPro" id="IPR003959">
    <property type="entry name" value="ATPase_AAA_core"/>
</dbReference>
<reference evidence="3" key="1">
    <citation type="journal article" date="2014" name="Nat. Commun.">
        <title>The emerging biofuel crop Camelina sativa retains a highly undifferentiated hexaploid genome structure.</title>
        <authorList>
            <person name="Kagale S."/>
            <person name="Koh C."/>
            <person name="Nixon J."/>
            <person name="Bollina V."/>
            <person name="Clarke W.E."/>
            <person name="Tuteja R."/>
            <person name="Spillane C."/>
            <person name="Robinson S.J."/>
            <person name="Links M.G."/>
            <person name="Clarke C."/>
            <person name="Higgins E.E."/>
            <person name="Huebert T."/>
            <person name="Sharpe A.G."/>
            <person name="Parkin I.A."/>
        </authorList>
    </citation>
    <scope>NUCLEOTIDE SEQUENCE [LARGE SCALE GENOMIC DNA]</scope>
    <source>
        <strain evidence="3">cv. DH55</strain>
    </source>
</reference>
<dbReference type="Pfam" id="PF00004">
    <property type="entry name" value="AAA"/>
    <property type="match status" value="1"/>
</dbReference>
<feature type="region of interest" description="Disordered" evidence="1">
    <location>
        <begin position="99"/>
        <end position="140"/>
    </location>
</feature>
<accession>A0ABM0SLD0</accession>
<evidence type="ECO:0000259" key="2">
    <source>
        <dbReference type="Pfam" id="PF00004"/>
    </source>
</evidence>
<name>A0ABM0SLD0_CAMSA</name>
<feature type="compositionally biased region" description="Basic and acidic residues" evidence="1">
    <location>
        <begin position="106"/>
        <end position="121"/>
    </location>
</feature>
<feature type="compositionally biased region" description="Low complexity" evidence="1">
    <location>
        <begin position="127"/>
        <end position="138"/>
    </location>
</feature>
<dbReference type="GO" id="GO:0051301">
    <property type="term" value="P:cell division"/>
    <property type="evidence" value="ECO:0007669"/>
    <property type="project" value="UniProtKB-KW"/>
</dbReference>
<keyword evidence="3" id="KW-1185">Reference proteome</keyword>
<proteinExistence type="predicted"/>
<reference evidence="4" key="2">
    <citation type="submission" date="2025-08" db="UniProtKB">
        <authorList>
            <consortium name="RefSeq"/>
        </authorList>
    </citation>
    <scope>IDENTIFICATION</scope>
    <source>
        <tissue evidence="4">Leaf</tissue>
    </source>
</reference>
<gene>
    <name evidence="4" type="primary">LOC104699291</name>
</gene>
<organism evidence="3 4">
    <name type="scientific">Camelina sativa</name>
    <name type="common">False flax</name>
    <name type="synonym">Myagrum sativum</name>
    <dbReference type="NCBI Taxonomy" id="90675"/>
    <lineage>
        <taxon>Eukaryota</taxon>
        <taxon>Viridiplantae</taxon>
        <taxon>Streptophyta</taxon>
        <taxon>Embryophyta</taxon>
        <taxon>Tracheophyta</taxon>
        <taxon>Spermatophyta</taxon>
        <taxon>Magnoliopsida</taxon>
        <taxon>eudicotyledons</taxon>
        <taxon>Gunneridae</taxon>
        <taxon>Pentapetalae</taxon>
        <taxon>rosids</taxon>
        <taxon>malvids</taxon>
        <taxon>Brassicales</taxon>
        <taxon>Brassicaceae</taxon>
        <taxon>Camelineae</taxon>
        <taxon>Camelina</taxon>
    </lineage>
</organism>
<dbReference type="RefSeq" id="XP_010412919.2">
    <property type="nucleotide sequence ID" value="XM_010414617.2"/>
</dbReference>
<dbReference type="InterPro" id="IPR027417">
    <property type="entry name" value="P-loop_NTPase"/>
</dbReference>
<dbReference type="PANTHER" id="PTHR48470">
    <property type="entry name" value="CELL DIVISION CONTROL PROTEIN 48 C ISOFORM 1"/>
    <property type="match status" value="1"/>
</dbReference>
<dbReference type="SUPFAM" id="SSF52540">
    <property type="entry name" value="P-loop containing nucleoside triphosphate hydrolases"/>
    <property type="match status" value="1"/>
</dbReference>
<dbReference type="Proteomes" id="UP000694864">
    <property type="component" value="Chromosome 6"/>
</dbReference>
<dbReference type="InterPro" id="IPR055278">
    <property type="entry name" value="CDC48c"/>
</dbReference>
<dbReference type="GeneID" id="104699291"/>
<dbReference type="PANTHER" id="PTHR48470:SF1">
    <property type="entry name" value="CELL DIVISION CONTROL PROTEIN 48 C ISOFORM 1"/>
    <property type="match status" value="1"/>
</dbReference>
<evidence type="ECO:0000313" key="4">
    <source>
        <dbReference type="RefSeq" id="XP_010412919.2"/>
    </source>
</evidence>
<evidence type="ECO:0000313" key="3">
    <source>
        <dbReference type="Proteomes" id="UP000694864"/>
    </source>
</evidence>
<dbReference type="Gene3D" id="3.40.50.300">
    <property type="entry name" value="P-loop containing nucleotide triphosphate hydrolases"/>
    <property type="match status" value="1"/>
</dbReference>